<dbReference type="InterPro" id="IPR012675">
    <property type="entry name" value="Beta-grasp_dom_sf"/>
</dbReference>
<dbReference type="Pfam" id="PF02597">
    <property type="entry name" value="ThiS"/>
    <property type="match status" value="1"/>
</dbReference>
<gene>
    <name evidence="1" type="ORF">SAMN05216562_0006</name>
</gene>
<proteinExistence type="predicted"/>
<keyword evidence="2" id="KW-1185">Reference proteome</keyword>
<evidence type="ECO:0000313" key="1">
    <source>
        <dbReference type="EMBL" id="SDZ74968.1"/>
    </source>
</evidence>
<dbReference type="InterPro" id="IPR003749">
    <property type="entry name" value="ThiS/MoaD-like"/>
</dbReference>
<accession>A0A1H3VLG2</accession>
<dbReference type="SUPFAM" id="SSF54285">
    <property type="entry name" value="MoaD/ThiS"/>
    <property type="match status" value="1"/>
</dbReference>
<dbReference type="OrthoDB" id="9800283at2"/>
<dbReference type="Gene3D" id="3.10.20.30">
    <property type="match status" value="1"/>
</dbReference>
<evidence type="ECO:0000313" key="2">
    <source>
        <dbReference type="Proteomes" id="UP000198658"/>
    </source>
</evidence>
<dbReference type="CDD" id="cd00565">
    <property type="entry name" value="Ubl_ThiS"/>
    <property type="match status" value="1"/>
</dbReference>
<sequence>MQIFVNGQAQSVECPNDLKSLLQQLGYRGETFAVALNGDFVPRENYLHIELKDGDALDVVAPVVGG</sequence>
<protein>
    <submittedName>
        <fullName evidence="1">Sulfur carrier protein</fullName>
    </submittedName>
</protein>
<dbReference type="PANTHER" id="PTHR34472:SF1">
    <property type="entry name" value="SULFUR CARRIER PROTEIN THIS"/>
    <property type="match status" value="1"/>
</dbReference>
<dbReference type="Proteomes" id="UP000198658">
    <property type="component" value="Unassembled WGS sequence"/>
</dbReference>
<dbReference type="InterPro" id="IPR010035">
    <property type="entry name" value="Thi_S"/>
</dbReference>
<dbReference type="STRING" id="658218.SAMN05216562_0006"/>
<dbReference type="RefSeq" id="WP_091383741.1">
    <property type="nucleotide sequence ID" value="NZ_FNQO01000001.1"/>
</dbReference>
<dbReference type="NCBIfam" id="TIGR01683">
    <property type="entry name" value="thiS"/>
    <property type="match status" value="1"/>
</dbReference>
<name>A0A1H3VLG2_9GAMM</name>
<dbReference type="InterPro" id="IPR016155">
    <property type="entry name" value="Mopterin_synth/thiamin_S_b"/>
</dbReference>
<dbReference type="AlphaFoldDB" id="A0A1H3VLG2"/>
<reference evidence="2" key="1">
    <citation type="submission" date="2016-10" db="EMBL/GenBank/DDBJ databases">
        <authorList>
            <person name="Varghese N."/>
            <person name="Submissions S."/>
        </authorList>
    </citation>
    <scope>NUCLEOTIDE SEQUENCE [LARGE SCALE GENOMIC DNA]</scope>
    <source>
        <strain evidence="2">CGMCC 1.10657</strain>
    </source>
</reference>
<dbReference type="PANTHER" id="PTHR34472">
    <property type="entry name" value="SULFUR CARRIER PROTEIN THIS"/>
    <property type="match status" value="1"/>
</dbReference>
<organism evidence="1 2">
    <name type="scientific">Microbulbifer marinus</name>
    <dbReference type="NCBI Taxonomy" id="658218"/>
    <lineage>
        <taxon>Bacteria</taxon>
        <taxon>Pseudomonadati</taxon>
        <taxon>Pseudomonadota</taxon>
        <taxon>Gammaproteobacteria</taxon>
        <taxon>Cellvibrionales</taxon>
        <taxon>Microbulbiferaceae</taxon>
        <taxon>Microbulbifer</taxon>
    </lineage>
</organism>
<dbReference type="EMBL" id="FNQO01000001">
    <property type="protein sequence ID" value="SDZ74968.1"/>
    <property type="molecule type" value="Genomic_DNA"/>
</dbReference>